<protein>
    <submittedName>
        <fullName evidence="2">Aspartyl/asparaginyl beta-hydroxylase domain-containing protein</fullName>
    </submittedName>
</protein>
<evidence type="ECO:0000313" key="2">
    <source>
        <dbReference type="EMBL" id="NHZ36793.1"/>
    </source>
</evidence>
<dbReference type="InterPro" id="IPR027443">
    <property type="entry name" value="IPNS-like_sf"/>
</dbReference>
<dbReference type="Pfam" id="PF05118">
    <property type="entry name" value="Asp_Arg_Hydrox"/>
    <property type="match status" value="1"/>
</dbReference>
<keyword evidence="3" id="KW-1185">Reference proteome</keyword>
<dbReference type="SUPFAM" id="SSF51197">
    <property type="entry name" value="Clavaminate synthase-like"/>
    <property type="match status" value="1"/>
</dbReference>
<organism evidence="2 3">
    <name type="scientific">Massilia rubra</name>
    <dbReference type="NCBI Taxonomy" id="2607910"/>
    <lineage>
        <taxon>Bacteria</taxon>
        <taxon>Pseudomonadati</taxon>
        <taxon>Pseudomonadota</taxon>
        <taxon>Betaproteobacteria</taxon>
        <taxon>Burkholderiales</taxon>
        <taxon>Oxalobacteraceae</taxon>
        <taxon>Telluria group</taxon>
        <taxon>Massilia</taxon>
    </lineage>
</organism>
<dbReference type="EMBL" id="VUYU01000021">
    <property type="protein sequence ID" value="NHZ36793.1"/>
    <property type="molecule type" value="Genomic_DNA"/>
</dbReference>
<dbReference type="RefSeq" id="WP_167229064.1">
    <property type="nucleotide sequence ID" value="NZ_VUYU01000021.1"/>
</dbReference>
<proteinExistence type="predicted"/>
<comment type="caution">
    <text evidence="2">The sequence shown here is derived from an EMBL/GenBank/DDBJ whole genome shotgun (WGS) entry which is preliminary data.</text>
</comment>
<dbReference type="InterPro" id="IPR007803">
    <property type="entry name" value="Asp/Arg/Pro-Hydrxlase"/>
</dbReference>
<name>A0ABX0LPI9_9BURK</name>
<gene>
    <name evidence="2" type="ORF">F0185_24820</name>
</gene>
<reference evidence="2 3" key="1">
    <citation type="submission" date="2019-09" db="EMBL/GenBank/DDBJ databases">
        <title>Taxonomy of Antarctic Massilia spp.: description of Massilia rubra sp. nov., Massilia aquatica sp. nov., Massilia mucilaginosa sp. nov., Massilia frigida sp. nov. isolated from streams, lakes and regoliths.</title>
        <authorList>
            <person name="Holochova P."/>
            <person name="Sedlacek I."/>
            <person name="Kralova S."/>
            <person name="Maslanova I."/>
            <person name="Busse H.-J."/>
            <person name="Stankova E."/>
            <person name="Vrbovska V."/>
            <person name="Kovarovic V."/>
            <person name="Bartak M."/>
            <person name="Svec P."/>
            <person name="Pantucek R."/>
        </authorList>
    </citation>
    <scope>NUCLEOTIDE SEQUENCE [LARGE SCALE GENOMIC DNA]</scope>
    <source>
        <strain evidence="2 3">CCM 8692</strain>
    </source>
</reference>
<dbReference type="Gene3D" id="2.60.120.330">
    <property type="entry name" value="B-lactam Antibiotic, Isopenicillin N Synthase, Chain"/>
    <property type="match status" value="1"/>
</dbReference>
<evidence type="ECO:0000313" key="3">
    <source>
        <dbReference type="Proteomes" id="UP000785613"/>
    </source>
</evidence>
<evidence type="ECO:0000259" key="1">
    <source>
        <dbReference type="Pfam" id="PF05118"/>
    </source>
</evidence>
<sequence>MVAQLAQGIDAFALPIHFDRDRLASDARQLDTLARRPQPGPYHAGEWAGVAIHASGGVQTPNPGFPSLVSYAFTAEADSAPYLKEILESLRFVLQVVRVLWLPVGGKIRSHVDFDTNFQFGLVRLHIPMQTNPDVEFLIGGRRVTMNVGELWYGDFSKPHEVMNRGNQNRLHAVVDVEINDALLAMMPAEYIDMQSQFGPVSMHRPRYAKQDDLATFECRFHIPGSILPLLRHGKLADMIKGASAMLRREGGALCLYVDGGRHCRLIRVDESEFTIVGMPSGCFFRIERAAGVAHRVVLIVRGVQEDLVAARVGVMRGERIAQREIDLGPLMAG</sequence>
<dbReference type="Proteomes" id="UP000785613">
    <property type="component" value="Unassembled WGS sequence"/>
</dbReference>
<feature type="domain" description="Aspartyl/asparaginy/proline hydroxylase" evidence="1">
    <location>
        <begin position="47"/>
        <end position="178"/>
    </location>
</feature>
<accession>A0ABX0LPI9</accession>